<evidence type="ECO:0000313" key="2">
    <source>
        <dbReference type="EMBL" id="OJF14443.1"/>
    </source>
</evidence>
<dbReference type="Gene3D" id="3.30.559.10">
    <property type="entry name" value="Chloramphenicol acetyltransferase-like domain"/>
    <property type="match status" value="1"/>
</dbReference>
<dbReference type="PANTHER" id="PTHR45527">
    <property type="entry name" value="NONRIBOSOMAL PEPTIDE SYNTHETASE"/>
    <property type="match status" value="1"/>
</dbReference>
<dbReference type="GO" id="GO:0031177">
    <property type="term" value="F:phosphopantetheine binding"/>
    <property type="evidence" value="ECO:0007669"/>
    <property type="project" value="TreeGrafter"/>
</dbReference>
<dbReference type="RefSeq" id="WP_211353765.1">
    <property type="nucleotide sequence ID" value="NZ_MEIA01000098.1"/>
</dbReference>
<dbReference type="Proteomes" id="UP000182486">
    <property type="component" value="Unassembled WGS sequence"/>
</dbReference>
<dbReference type="GO" id="GO:0044550">
    <property type="term" value="P:secondary metabolite biosynthetic process"/>
    <property type="evidence" value="ECO:0007669"/>
    <property type="project" value="TreeGrafter"/>
</dbReference>
<dbReference type="SUPFAM" id="SSF52777">
    <property type="entry name" value="CoA-dependent acyltransferases"/>
    <property type="match status" value="1"/>
</dbReference>
<dbReference type="PANTHER" id="PTHR45527:SF1">
    <property type="entry name" value="FATTY ACID SYNTHASE"/>
    <property type="match status" value="1"/>
</dbReference>
<dbReference type="InterPro" id="IPR023213">
    <property type="entry name" value="CAT-like_dom_sf"/>
</dbReference>
<keyword evidence="3" id="KW-1185">Reference proteome</keyword>
<organism evidence="2 3">
    <name type="scientific">Couchioplanes caeruleus subsp. caeruleus</name>
    <dbReference type="NCBI Taxonomy" id="56427"/>
    <lineage>
        <taxon>Bacteria</taxon>
        <taxon>Bacillati</taxon>
        <taxon>Actinomycetota</taxon>
        <taxon>Actinomycetes</taxon>
        <taxon>Micromonosporales</taxon>
        <taxon>Micromonosporaceae</taxon>
        <taxon>Couchioplanes</taxon>
    </lineage>
</organism>
<name>A0A1K0GYD3_9ACTN</name>
<dbReference type="AlphaFoldDB" id="A0A1K0GYD3"/>
<reference evidence="2 3" key="1">
    <citation type="submission" date="2016-09" db="EMBL/GenBank/DDBJ databases">
        <title>Couchioplanes caeruleus draft genome sequence.</title>
        <authorList>
            <person name="Sheehan J."/>
            <person name="Caffrey P."/>
        </authorList>
    </citation>
    <scope>NUCLEOTIDE SEQUENCE [LARGE SCALE GENOMIC DNA]</scope>
    <source>
        <strain evidence="2 3">DSM 43634</strain>
    </source>
</reference>
<accession>A0A1K0GYD3</accession>
<dbReference type="Pfam" id="PF00668">
    <property type="entry name" value="Condensation"/>
    <property type="match status" value="1"/>
</dbReference>
<dbReference type="InterPro" id="IPR001242">
    <property type="entry name" value="Condensation_dom"/>
</dbReference>
<dbReference type="EMBL" id="MEIA01000098">
    <property type="protein sequence ID" value="OJF14443.1"/>
    <property type="molecule type" value="Genomic_DNA"/>
</dbReference>
<dbReference type="GO" id="GO:0008610">
    <property type="term" value="P:lipid biosynthetic process"/>
    <property type="evidence" value="ECO:0007669"/>
    <property type="project" value="UniProtKB-ARBA"/>
</dbReference>
<comment type="caution">
    <text evidence="2">The sequence shown here is derived from an EMBL/GenBank/DDBJ whole genome shotgun (WGS) entry which is preliminary data.</text>
</comment>
<dbReference type="GO" id="GO:0005829">
    <property type="term" value="C:cytosol"/>
    <property type="evidence" value="ECO:0007669"/>
    <property type="project" value="TreeGrafter"/>
</dbReference>
<gene>
    <name evidence="2" type="ORF">BG844_09725</name>
</gene>
<feature type="domain" description="Condensation" evidence="1">
    <location>
        <begin position="1"/>
        <end position="128"/>
    </location>
</feature>
<dbReference type="GO" id="GO:0003824">
    <property type="term" value="F:catalytic activity"/>
    <property type="evidence" value="ECO:0007669"/>
    <property type="project" value="InterPro"/>
</dbReference>
<protein>
    <recommendedName>
        <fullName evidence="1">Condensation domain-containing protein</fullName>
    </recommendedName>
</protein>
<evidence type="ECO:0000259" key="1">
    <source>
        <dbReference type="Pfam" id="PF00668"/>
    </source>
</evidence>
<sequence length="138" mass="14893">MPYALRLTGPLDVPALRAAPADLLERHESLRTVFAERDGVPHQVVLDRATVAIERPAGDPAAWTAEAAHRPFDLSRDLPLRTHLQTGPDGHLLLLVLHHIAADGWSVGPLLRDLSAAYAARHGGTAPAWTALPVQYAD</sequence>
<dbReference type="GO" id="GO:0043041">
    <property type="term" value="P:amino acid activation for nonribosomal peptide biosynthetic process"/>
    <property type="evidence" value="ECO:0007669"/>
    <property type="project" value="TreeGrafter"/>
</dbReference>
<proteinExistence type="predicted"/>
<evidence type="ECO:0000313" key="3">
    <source>
        <dbReference type="Proteomes" id="UP000182486"/>
    </source>
</evidence>